<dbReference type="Pfam" id="PF00593">
    <property type="entry name" value="TonB_dep_Rec_b-barrel"/>
    <property type="match status" value="1"/>
</dbReference>
<evidence type="ECO:0000256" key="1">
    <source>
        <dbReference type="ARBA" id="ARBA00004571"/>
    </source>
</evidence>
<feature type="signal peptide" evidence="11">
    <location>
        <begin position="1"/>
        <end position="32"/>
    </location>
</feature>
<evidence type="ECO:0000256" key="8">
    <source>
        <dbReference type="PROSITE-ProRule" id="PRU01360"/>
    </source>
</evidence>
<dbReference type="EMBL" id="JAVDTT010000003">
    <property type="protein sequence ID" value="MDR6842543.1"/>
    <property type="molecule type" value="Genomic_DNA"/>
</dbReference>
<evidence type="ECO:0000256" key="4">
    <source>
        <dbReference type="ARBA" id="ARBA00022692"/>
    </source>
</evidence>
<accession>A0ABU1RUU1</accession>
<evidence type="ECO:0000313" key="14">
    <source>
        <dbReference type="EMBL" id="MDR6842543.1"/>
    </source>
</evidence>
<dbReference type="CDD" id="cd01347">
    <property type="entry name" value="ligand_gated_channel"/>
    <property type="match status" value="1"/>
</dbReference>
<gene>
    <name evidence="14" type="ORF">J2W94_002837</name>
</gene>
<dbReference type="SUPFAM" id="SSF56935">
    <property type="entry name" value="Porins"/>
    <property type="match status" value="1"/>
</dbReference>
<dbReference type="InterPro" id="IPR037066">
    <property type="entry name" value="Plug_dom_sf"/>
</dbReference>
<evidence type="ECO:0000256" key="5">
    <source>
        <dbReference type="ARBA" id="ARBA00023077"/>
    </source>
</evidence>
<dbReference type="InterPro" id="IPR000531">
    <property type="entry name" value="Beta-barrel_TonB"/>
</dbReference>
<comment type="subcellular location">
    <subcellularLocation>
        <location evidence="1 8">Cell outer membrane</location>
        <topology evidence="1 8">Multi-pass membrane protein</topology>
    </subcellularLocation>
</comment>
<feature type="compositionally biased region" description="Low complexity" evidence="10">
    <location>
        <begin position="39"/>
        <end position="48"/>
    </location>
</feature>
<dbReference type="InterPro" id="IPR012910">
    <property type="entry name" value="Plug_dom"/>
</dbReference>
<evidence type="ECO:0000256" key="7">
    <source>
        <dbReference type="ARBA" id="ARBA00023237"/>
    </source>
</evidence>
<dbReference type="Gene3D" id="2.40.170.20">
    <property type="entry name" value="TonB-dependent receptor, beta-barrel domain"/>
    <property type="match status" value="1"/>
</dbReference>
<dbReference type="PANTHER" id="PTHR30069:SF40">
    <property type="entry name" value="TONB-DEPENDENT RECEPTOR NMB0964-RELATED"/>
    <property type="match status" value="1"/>
</dbReference>
<keyword evidence="2 8" id="KW-0813">Transport</keyword>
<evidence type="ECO:0000259" key="13">
    <source>
        <dbReference type="Pfam" id="PF07715"/>
    </source>
</evidence>
<dbReference type="InterPro" id="IPR039426">
    <property type="entry name" value="TonB-dep_rcpt-like"/>
</dbReference>
<keyword evidence="3 8" id="KW-1134">Transmembrane beta strand</keyword>
<dbReference type="Gene3D" id="2.170.130.10">
    <property type="entry name" value="TonB-dependent receptor, plug domain"/>
    <property type="match status" value="1"/>
</dbReference>
<comment type="caution">
    <text evidence="14">The sequence shown here is derived from an EMBL/GenBank/DDBJ whole genome shotgun (WGS) entry which is preliminary data.</text>
</comment>
<evidence type="ECO:0000256" key="6">
    <source>
        <dbReference type="ARBA" id="ARBA00023136"/>
    </source>
</evidence>
<name>A0ABU1RUU1_9GAMM</name>
<dbReference type="PANTHER" id="PTHR30069">
    <property type="entry name" value="TONB-DEPENDENT OUTER MEMBRANE RECEPTOR"/>
    <property type="match status" value="1"/>
</dbReference>
<feature type="chain" id="PRO_5046392444" evidence="11">
    <location>
        <begin position="33"/>
        <end position="695"/>
    </location>
</feature>
<dbReference type="PROSITE" id="PS52016">
    <property type="entry name" value="TONB_DEPENDENT_REC_3"/>
    <property type="match status" value="1"/>
</dbReference>
<keyword evidence="11" id="KW-0732">Signal</keyword>
<feature type="domain" description="TonB-dependent receptor plug" evidence="13">
    <location>
        <begin position="88"/>
        <end position="189"/>
    </location>
</feature>
<evidence type="ECO:0000313" key="15">
    <source>
        <dbReference type="Proteomes" id="UP001254759"/>
    </source>
</evidence>
<keyword evidence="14" id="KW-0675">Receptor</keyword>
<feature type="region of interest" description="Disordered" evidence="10">
    <location>
        <begin position="39"/>
        <end position="67"/>
    </location>
</feature>
<comment type="similarity">
    <text evidence="8 9">Belongs to the TonB-dependent receptor family.</text>
</comment>
<keyword evidence="4 8" id="KW-0812">Transmembrane</keyword>
<evidence type="ECO:0000256" key="11">
    <source>
        <dbReference type="SAM" id="SignalP"/>
    </source>
</evidence>
<evidence type="ECO:0000259" key="12">
    <source>
        <dbReference type="Pfam" id="PF00593"/>
    </source>
</evidence>
<keyword evidence="15" id="KW-1185">Reference proteome</keyword>
<dbReference type="Pfam" id="PF07715">
    <property type="entry name" value="Plug"/>
    <property type="match status" value="1"/>
</dbReference>
<sequence>MPPSPAAPFPACSRHRLAIALALALFPALAWAAPAPTDDAGANAASADAPPPTDPRHAEGDPDDRHIKDLDDVVVTASPLRDSADALSKPAEVLTGERLDENRAASLGETISSLPGVQSSNFGPGVGRPILRGLDGPRVAVLSNGLSSQDVSTVSQDHSPAVEAFLADQIEVLKGPSTLLYGSGAIGGIVNVVDGRIPEAAIEGGFSGRAEVRFDSVNEGNTDLVRVDGGNDRFALHADAVYRNNKDYDTPDGKQANTFIDTKTGAVGGSLLGDWGFVGVSASRFEDDYGNPGEPGDLAAGERGVWLKLRQDRYDLKGGLTDPWGEGSSLRYSFGHTDYNHIEFEGDEVGTTFTKKADEGRVEAAFGGASAWKGAVGVQGSDSTFAAIGEESFVPETQTRSFGVFGVARRNWNDFQLDLGARIDKVEADPVNAAARDFKPLSLSLAGGWRLNDQWRLTANLDHAERAPAEEELFANGPHLATLAYEIGNADLGKEKANQLEFGLQYQSDFMDAKASVYYNRFDDFIYLVDTGEQVEFEEGELLPIRQWSQADARFRGFEGEATFHLANNDNGAWDLRVYGDTVRGTLAAGGNLPRIAPSRFGTQLRWEREGWRASLGAVRYDKQDKVAVNETPTAGYTLVDAHVAYHHDQGNTAWELFLDGSNLTGQTARVHTSFLKDSVVLPDRNFSTGIRLFF</sequence>
<feature type="domain" description="TonB-dependent receptor-like beta-barrel" evidence="12">
    <location>
        <begin position="250"/>
        <end position="664"/>
    </location>
</feature>
<keyword evidence="6 8" id="KW-0472">Membrane</keyword>
<dbReference type="Proteomes" id="UP001254759">
    <property type="component" value="Unassembled WGS sequence"/>
</dbReference>
<dbReference type="InterPro" id="IPR036942">
    <property type="entry name" value="Beta-barrel_TonB_sf"/>
</dbReference>
<evidence type="ECO:0000256" key="9">
    <source>
        <dbReference type="RuleBase" id="RU003357"/>
    </source>
</evidence>
<keyword evidence="5 9" id="KW-0798">TonB box</keyword>
<organism evidence="14 15">
    <name type="scientific">Pseudoxanthomonas sacheonensis</name>
    <dbReference type="NCBI Taxonomy" id="443615"/>
    <lineage>
        <taxon>Bacteria</taxon>
        <taxon>Pseudomonadati</taxon>
        <taxon>Pseudomonadota</taxon>
        <taxon>Gammaproteobacteria</taxon>
        <taxon>Lysobacterales</taxon>
        <taxon>Lysobacteraceae</taxon>
        <taxon>Pseudoxanthomonas</taxon>
    </lineage>
</organism>
<dbReference type="RefSeq" id="WP_310094690.1">
    <property type="nucleotide sequence ID" value="NZ_JAVDTT010000003.1"/>
</dbReference>
<proteinExistence type="inferred from homology"/>
<protein>
    <submittedName>
        <fullName evidence="14">Iron complex outermembrane receptor protein</fullName>
    </submittedName>
</protein>
<feature type="compositionally biased region" description="Basic and acidic residues" evidence="10">
    <location>
        <begin position="54"/>
        <end position="67"/>
    </location>
</feature>
<reference evidence="14 15" key="1">
    <citation type="submission" date="2023-07" db="EMBL/GenBank/DDBJ databases">
        <title>Sorghum-associated microbial communities from plants grown in Nebraska, USA.</title>
        <authorList>
            <person name="Schachtman D."/>
        </authorList>
    </citation>
    <scope>NUCLEOTIDE SEQUENCE [LARGE SCALE GENOMIC DNA]</scope>
    <source>
        <strain evidence="14 15">BE107</strain>
    </source>
</reference>
<keyword evidence="7 8" id="KW-0998">Cell outer membrane</keyword>
<evidence type="ECO:0000256" key="3">
    <source>
        <dbReference type="ARBA" id="ARBA00022452"/>
    </source>
</evidence>
<evidence type="ECO:0000256" key="10">
    <source>
        <dbReference type="SAM" id="MobiDB-lite"/>
    </source>
</evidence>
<evidence type="ECO:0000256" key="2">
    <source>
        <dbReference type="ARBA" id="ARBA00022448"/>
    </source>
</evidence>